<gene>
    <name evidence="4" type="ORF">DXZ20_23940</name>
</gene>
<dbReference type="SUPFAM" id="SSF53187">
    <property type="entry name" value="Zn-dependent exopeptidases"/>
    <property type="match status" value="1"/>
</dbReference>
<reference evidence="4 5" key="1">
    <citation type="journal article" date="2020" name="Microb. Ecol.">
        <title>Ecogenomics of the Marine Benthic Filamentous Cyanobacterium Adonisia.</title>
        <authorList>
            <person name="Walter J.M."/>
            <person name="Coutinho F.H."/>
            <person name="Leomil L."/>
            <person name="Hargreaves P.I."/>
            <person name="Campeao M.E."/>
            <person name="Vieira V.V."/>
            <person name="Silva B.S."/>
            <person name="Fistarol G.O."/>
            <person name="Salomon P.S."/>
            <person name="Sawabe T."/>
            <person name="Mino S."/>
            <person name="Hosokawa M."/>
            <person name="Miyashita H."/>
            <person name="Maruyama F."/>
            <person name="van Verk M.C."/>
            <person name="Dutilh B.E."/>
            <person name="Thompson C.C."/>
            <person name="Thompson F.L."/>
        </authorList>
    </citation>
    <scope>NUCLEOTIDE SEQUENCE [LARGE SCALE GENOMIC DNA]</scope>
    <source>
        <strain evidence="4 5">CCMR0081</strain>
    </source>
</reference>
<dbReference type="GO" id="GO:0046872">
    <property type="term" value="F:metal ion binding"/>
    <property type="evidence" value="ECO:0007669"/>
    <property type="project" value="UniProtKB-KW"/>
</dbReference>
<dbReference type="PANTHER" id="PTHR32494">
    <property type="entry name" value="ALLANTOATE DEIMINASE-RELATED"/>
    <property type="match status" value="1"/>
</dbReference>
<dbReference type="InterPro" id="IPR010158">
    <property type="entry name" value="Amidase_Cbmase"/>
</dbReference>
<dbReference type="PIRSF" id="PIRSF001235">
    <property type="entry name" value="Amidase_carbamoylase"/>
    <property type="match status" value="1"/>
</dbReference>
<keyword evidence="2 4" id="KW-0378">Hydrolase</keyword>
<evidence type="ECO:0000256" key="1">
    <source>
        <dbReference type="ARBA" id="ARBA00006153"/>
    </source>
</evidence>
<accession>A0A6M0RS04</accession>
<dbReference type="Pfam" id="PF01546">
    <property type="entry name" value="Peptidase_M20"/>
    <property type="match status" value="1"/>
</dbReference>
<dbReference type="InterPro" id="IPR002933">
    <property type="entry name" value="Peptidase_M20"/>
</dbReference>
<comment type="cofactor">
    <cofactor evidence="3">
        <name>Zn(2+)</name>
        <dbReference type="ChEBI" id="CHEBI:29105"/>
    </cofactor>
    <text evidence="3">Binds 2 Zn(2+) ions per subunit.</text>
</comment>
<dbReference type="Proteomes" id="UP000481033">
    <property type="component" value="Unassembled WGS sequence"/>
</dbReference>
<dbReference type="RefSeq" id="WP_163701338.1">
    <property type="nucleotide sequence ID" value="NZ_QXHD01000004.1"/>
</dbReference>
<feature type="binding site" evidence="3">
    <location>
        <position position="394"/>
    </location>
    <ligand>
        <name>Zn(2+)</name>
        <dbReference type="ChEBI" id="CHEBI:29105"/>
        <label>2</label>
    </ligand>
</feature>
<keyword evidence="3" id="KW-0479">Metal-binding</keyword>
<evidence type="ECO:0000313" key="5">
    <source>
        <dbReference type="Proteomes" id="UP000481033"/>
    </source>
</evidence>
<comment type="similarity">
    <text evidence="1">Belongs to the peptidase M20 family.</text>
</comment>
<feature type="binding site" evidence="3">
    <location>
        <position position="141"/>
    </location>
    <ligand>
        <name>Zn(2+)</name>
        <dbReference type="ChEBI" id="CHEBI:29105"/>
        <label>2</label>
    </ligand>
</feature>
<evidence type="ECO:0000256" key="2">
    <source>
        <dbReference type="ARBA" id="ARBA00022801"/>
    </source>
</evidence>
<evidence type="ECO:0000256" key="3">
    <source>
        <dbReference type="PIRSR" id="PIRSR001235-1"/>
    </source>
</evidence>
<dbReference type="Gene3D" id="3.30.70.360">
    <property type="match status" value="1"/>
</dbReference>
<dbReference type="GO" id="GO:0016813">
    <property type="term" value="F:hydrolase activity, acting on carbon-nitrogen (but not peptide) bonds, in linear amidines"/>
    <property type="evidence" value="ECO:0007669"/>
    <property type="project" value="InterPro"/>
</dbReference>
<dbReference type="NCBIfam" id="TIGR01879">
    <property type="entry name" value="hydantase"/>
    <property type="match status" value="1"/>
</dbReference>
<organism evidence="4 5">
    <name type="scientific">Adonisia turfae CCMR0081</name>
    <dbReference type="NCBI Taxonomy" id="2292702"/>
    <lineage>
        <taxon>Bacteria</taxon>
        <taxon>Bacillati</taxon>
        <taxon>Cyanobacteriota</taxon>
        <taxon>Adonisia</taxon>
        <taxon>Adonisia turfae</taxon>
    </lineage>
</organism>
<feature type="binding site" evidence="3">
    <location>
        <position position="95"/>
    </location>
    <ligand>
        <name>Zn(2+)</name>
        <dbReference type="ChEBI" id="CHEBI:29105"/>
        <label>1</label>
    </ligand>
</feature>
<dbReference type="CDD" id="cd03884">
    <property type="entry name" value="M20_bAS"/>
    <property type="match status" value="1"/>
</dbReference>
<feature type="binding site" evidence="3">
    <location>
        <position position="202"/>
    </location>
    <ligand>
        <name>Zn(2+)</name>
        <dbReference type="ChEBI" id="CHEBI:29105"/>
        <label>1</label>
    </ligand>
</feature>
<feature type="binding site" evidence="3">
    <location>
        <position position="106"/>
    </location>
    <ligand>
        <name>Zn(2+)</name>
        <dbReference type="ChEBI" id="CHEBI:29105"/>
        <label>2</label>
    </ligand>
</feature>
<dbReference type="EMBL" id="QXHD01000004">
    <property type="protein sequence ID" value="NEZ58640.1"/>
    <property type="molecule type" value="Genomic_DNA"/>
</dbReference>
<dbReference type="AlphaFoldDB" id="A0A6M0RS04"/>
<feature type="binding site" evidence="3">
    <location>
        <position position="106"/>
    </location>
    <ligand>
        <name>Zn(2+)</name>
        <dbReference type="ChEBI" id="CHEBI:29105"/>
        <label>1</label>
    </ligand>
</feature>
<keyword evidence="5" id="KW-1185">Reference proteome</keyword>
<dbReference type="NCBIfam" id="NF006771">
    <property type="entry name" value="PRK09290.1-5"/>
    <property type="match status" value="1"/>
</dbReference>
<comment type="caution">
    <text evidence="4">The sequence shown here is derived from an EMBL/GenBank/DDBJ whole genome shotgun (WGS) entry which is preliminary data.</text>
</comment>
<sequence>MVSQLSSLTSSFSLADLRINKERLLQRLDQLAQIGAISDGGVCRLALTDEDKAGRDLVVSWMRELGLTITIDQIGNVVATRAGLEAGPPVMTGSHIDTVATGGRYDGNFGVLAGLEIIATLNENNILTRHPIAVAFFTNEEGARFQPDMMGSWVFSGGFPVENALTSVGVDGTTVGENLERIGYVGTVPCGSQPVKAFVELHIEQGPVLELEGFQIGAVTGVQGMSWKEYTVKGVSNHAGTTPMHLRHDAGYGASAIAIAARNLALDMGGNQVATVGSMQVKPGLINVIAQEASLTVDLRNTDETCLKDAEARMNTKIAAIAKAEGLKITSRSLACFEPVVFDAGIIDLVTKTAEGLGLSVKSMPSGAGHDAGLIAPMAPTAMIFVPSAHGISHNVKEYTAPKDLENGANVLLQVLLQLAI</sequence>
<dbReference type="SUPFAM" id="SSF55031">
    <property type="entry name" value="Bacterial exopeptidase dimerisation domain"/>
    <property type="match status" value="1"/>
</dbReference>
<dbReference type="NCBIfam" id="NF006769">
    <property type="entry name" value="PRK09290.1-3"/>
    <property type="match status" value="1"/>
</dbReference>
<evidence type="ECO:0000313" key="4">
    <source>
        <dbReference type="EMBL" id="NEZ58640.1"/>
    </source>
</evidence>
<keyword evidence="3" id="KW-0862">Zinc</keyword>
<dbReference type="InterPro" id="IPR036264">
    <property type="entry name" value="Bact_exopeptidase_dim_dom"/>
</dbReference>
<dbReference type="Gene3D" id="3.40.630.10">
    <property type="entry name" value="Zn peptidases"/>
    <property type="match status" value="1"/>
</dbReference>
<protein>
    <submittedName>
        <fullName evidence="4">Zn-dependent hydrolase</fullName>
    </submittedName>
</protein>
<name>A0A6M0RS04_9CYAN</name>
<proteinExistence type="inferred from homology"/>
<dbReference type="PANTHER" id="PTHR32494:SF5">
    <property type="entry name" value="ALLANTOATE AMIDOHYDROLASE"/>
    <property type="match status" value="1"/>
</dbReference>